<dbReference type="PANTHER" id="PTHR34339">
    <property type="entry name" value="STIMULATOR OF INTERFERON GENES PROTEIN"/>
    <property type="match status" value="1"/>
</dbReference>
<evidence type="ECO:0000313" key="4">
    <source>
        <dbReference type="Proteomes" id="UP001153714"/>
    </source>
</evidence>
<dbReference type="Pfam" id="PF15009">
    <property type="entry name" value="STING_LBD"/>
    <property type="match status" value="1"/>
</dbReference>
<name>A0A9N9R269_9NEOP</name>
<feature type="transmembrane region" description="Helical" evidence="1">
    <location>
        <begin position="12"/>
        <end position="30"/>
    </location>
</feature>
<evidence type="ECO:0000313" key="3">
    <source>
        <dbReference type="EMBL" id="CAG9788481.1"/>
    </source>
</evidence>
<dbReference type="GO" id="GO:0061709">
    <property type="term" value="P:reticulophagy"/>
    <property type="evidence" value="ECO:0007669"/>
    <property type="project" value="TreeGrafter"/>
</dbReference>
<dbReference type="GO" id="GO:0002218">
    <property type="term" value="P:activation of innate immune response"/>
    <property type="evidence" value="ECO:0007669"/>
    <property type="project" value="InterPro"/>
</dbReference>
<dbReference type="GO" id="GO:0016239">
    <property type="term" value="P:positive regulation of macroautophagy"/>
    <property type="evidence" value="ECO:0007669"/>
    <property type="project" value="TreeGrafter"/>
</dbReference>
<keyword evidence="1" id="KW-0812">Transmembrane</keyword>
<dbReference type="GO" id="GO:0005789">
    <property type="term" value="C:endoplasmic reticulum membrane"/>
    <property type="evidence" value="ECO:0007669"/>
    <property type="project" value="TreeGrafter"/>
</dbReference>
<organism evidence="3 4">
    <name type="scientific">Diatraea saccharalis</name>
    <name type="common">sugarcane borer</name>
    <dbReference type="NCBI Taxonomy" id="40085"/>
    <lineage>
        <taxon>Eukaryota</taxon>
        <taxon>Metazoa</taxon>
        <taxon>Ecdysozoa</taxon>
        <taxon>Arthropoda</taxon>
        <taxon>Hexapoda</taxon>
        <taxon>Insecta</taxon>
        <taxon>Pterygota</taxon>
        <taxon>Neoptera</taxon>
        <taxon>Endopterygota</taxon>
        <taxon>Lepidoptera</taxon>
        <taxon>Glossata</taxon>
        <taxon>Ditrysia</taxon>
        <taxon>Pyraloidea</taxon>
        <taxon>Crambidae</taxon>
        <taxon>Crambinae</taxon>
        <taxon>Diatraea</taxon>
    </lineage>
</organism>
<gene>
    <name evidence="3" type="ORF">DIATSA_LOCUS6280</name>
</gene>
<dbReference type="EMBL" id="OU893333">
    <property type="protein sequence ID" value="CAG9788481.1"/>
    <property type="molecule type" value="Genomic_DNA"/>
</dbReference>
<reference evidence="3" key="1">
    <citation type="submission" date="2021-12" db="EMBL/GenBank/DDBJ databases">
        <authorList>
            <person name="King R."/>
        </authorList>
    </citation>
    <scope>NUCLEOTIDE SEQUENCE</scope>
</reference>
<dbReference type="Proteomes" id="UP001153714">
    <property type="component" value="Chromosome 2"/>
</dbReference>
<dbReference type="GO" id="GO:0061507">
    <property type="term" value="F:2',3'-cyclic GMP-AMP binding"/>
    <property type="evidence" value="ECO:0007669"/>
    <property type="project" value="TreeGrafter"/>
</dbReference>
<dbReference type="GO" id="GO:0005776">
    <property type="term" value="C:autophagosome"/>
    <property type="evidence" value="ECO:0007669"/>
    <property type="project" value="TreeGrafter"/>
</dbReference>
<evidence type="ECO:0000259" key="2">
    <source>
        <dbReference type="Pfam" id="PF15009"/>
    </source>
</evidence>
<dbReference type="InterPro" id="IPR038623">
    <property type="entry name" value="STING_C_sf"/>
</dbReference>
<feature type="transmembrane region" description="Helical" evidence="1">
    <location>
        <begin position="85"/>
        <end position="117"/>
    </location>
</feature>
<dbReference type="GO" id="GO:0032481">
    <property type="term" value="P:positive regulation of type I interferon production"/>
    <property type="evidence" value="ECO:0007669"/>
    <property type="project" value="InterPro"/>
</dbReference>
<keyword evidence="1" id="KW-1133">Transmembrane helix</keyword>
<accession>A0A9N9R269</accession>
<dbReference type="OrthoDB" id="6053839at2759"/>
<dbReference type="AlphaFoldDB" id="A0A9N9R269"/>
<sequence>MSNVKSLNRIQVFILQILFGVSIYIGSQGTGLDKVSELAVTVARYVAYIYVIRGSGEAIRLTHNAFRCGDSDGLTRLYKKNHAHYLVFAASVGYVLLSHASILGDEFLYLYVGSLIVKYIDMEKQKRAVSYGTGMACSFYEGYLAHMIPSDGHKFVGFEENIRMYESNESIKFPVIRLFIIITKDLYCPPDLKAFNKPNRPDLPYLEACKPLEKVKKDVAGVKKRVYRNSAYKVVRRAAPPLYVAAECATPLHTLHLVLSKKALYTELEDIDKDEVVNDFCTMLTSILTTNPDCKGKCECIYFDNTDPEANLAQVLIDRIREIEPNFEEIVRSKDCD</sequence>
<dbReference type="GO" id="GO:0035438">
    <property type="term" value="F:cyclic-di-GMP binding"/>
    <property type="evidence" value="ECO:0007669"/>
    <property type="project" value="TreeGrafter"/>
</dbReference>
<proteinExistence type="predicted"/>
<feature type="domain" description="STING ligand-binding" evidence="2">
    <location>
        <begin position="131"/>
        <end position="322"/>
    </location>
</feature>
<dbReference type="InterPro" id="IPR055432">
    <property type="entry name" value="STING_LBD"/>
</dbReference>
<evidence type="ECO:0000256" key="1">
    <source>
        <dbReference type="SAM" id="Phobius"/>
    </source>
</evidence>
<dbReference type="PANTHER" id="PTHR34339:SF1">
    <property type="entry name" value="STIMULATOR OF INTERFERON GENES PROTEIN"/>
    <property type="match status" value="1"/>
</dbReference>
<dbReference type="Gene3D" id="3.40.50.12100">
    <property type="entry name" value="Stimulator of interferon genes protein"/>
    <property type="match status" value="1"/>
</dbReference>
<reference evidence="3" key="2">
    <citation type="submission" date="2022-10" db="EMBL/GenBank/DDBJ databases">
        <authorList>
            <consortium name="ENA_rothamsted_submissions"/>
            <consortium name="culmorum"/>
            <person name="King R."/>
        </authorList>
    </citation>
    <scope>NUCLEOTIDE SEQUENCE</scope>
</reference>
<dbReference type="GO" id="GO:0045087">
    <property type="term" value="P:innate immune response"/>
    <property type="evidence" value="ECO:0007669"/>
    <property type="project" value="TreeGrafter"/>
</dbReference>
<dbReference type="InterPro" id="IPR029158">
    <property type="entry name" value="STING"/>
</dbReference>
<dbReference type="GO" id="GO:0000045">
    <property type="term" value="P:autophagosome assembly"/>
    <property type="evidence" value="ECO:0007669"/>
    <property type="project" value="TreeGrafter"/>
</dbReference>
<keyword evidence="1" id="KW-0472">Membrane</keyword>
<keyword evidence="4" id="KW-1185">Reference proteome</keyword>
<protein>
    <recommendedName>
        <fullName evidence="2">STING ligand-binding domain-containing protein</fullName>
    </recommendedName>
</protein>